<keyword evidence="2" id="KW-1185">Reference proteome</keyword>
<dbReference type="EMBL" id="CAKOGL010000007">
    <property type="protein sequence ID" value="CAH2088592.1"/>
    <property type="molecule type" value="Genomic_DNA"/>
</dbReference>
<comment type="caution">
    <text evidence="1">The sequence shown here is derived from an EMBL/GenBank/DDBJ whole genome shotgun (WGS) entry which is preliminary data.</text>
</comment>
<accession>A0AAU9TRT2</accession>
<name>A0AAU9TRT2_EUPED</name>
<dbReference type="Proteomes" id="UP001153954">
    <property type="component" value="Unassembled WGS sequence"/>
</dbReference>
<dbReference type="AlphaFoldDB" id="A0AAU9TRT2"/>
<gene>
    <name evidence="1" type="ORF">EEDITHA_LOCUS4735</name>
</gene>
<proteinExistence type="predicted"/>
<evidence type="ECO:0000313" key="1">
    <source>
        <dbReference type="EMBL" id="CAH2088592.1"/>
    </source>
</evidence>
<sequence length="125" mass="14321">MSGEKNVSLAKVIPMCRIMLDHIRRSMLEVQNTDANNIPAIKNLIEHLHKKLNQRFGHIESSMLCAKSTILDLHFKNKGFQDLRLYDRALRDIKLKIGRSSSRTITTPAVETVQPEPVSSHSIWF</sequence>
<evidence type="ECO:0000313" key="2">
    <source>
        <dbReference type="Proteomes" id="UP001153954"/>
    </source>
</evidence>
<organism evidence="1 2">
    <name type="scientific">Euphydryas editha</name>
    <name type="common">Edith's checkerspot</name>
    <dbReference type="NCBI Taxonomy" id="104508"/>
    <lineage>
        <taxon>Eukaryota</taxon>
        <taxon>Metazoa</taxon>
        <taxon>Ecdysozoa</taxon>
        <taxon>Arthropoda</taxon>
        <taxon>Hexapoda</taxon>
        <taxon>Insecta</taxon>
        <taxon>Pterygota</taxon>
        <taxon>Neoptera</taxon>
        <taxon>Endopterygota</taxon>
        <taxon>Lepidoptera</taxon>
        <taxon>Glossata</taxon>
        <taxon>Ditrysia</taxon>
        <taxon>Papilionoidea</taxon>
        <taxon>Nymphalidae</taxon>
        <taxon>Nymphalinae</taxon>
        <taxon>Euphydryas</taxon>
    </lineage>
</organism>
<protein>
    <submittedName>
        <fullName evidence="1">Uncharacterized protein</fullName>
    </submittedName>
</protein>
<reference evidence="1" key="1">
    <citation type="submission" date="2022-03" db="EMBL/GenBank/DDBJ databases">
        <authorList>
            <person name="Tunstrom K."/>
        </authorList>
    </citation>
    <scope>NUCLEOTIDE SEQUENCE</scope>
</reference>